<protein>
    <recommendedName>
        <fullName evidence="2">Azaphilone pigments biosynthesis cluster protein L N-terminal domain-containing protein</fullName>
    </recommendedName>
</protein>
<feature type="domain" description="Azaphilone pigments biosynthesis cluster protein L N-terminal" evidence="2">
    <location>
        <begin position="2"/>
        <end position="209"/>
    </location>
</feature>
<proteinExistence type="predicted"/>
<evidence type="ECO:0000259" key="2">
    <source>
        <dbReference type="Pfam" id="PF17111"/>
    </source>
</evidence>
<organism evidence="3 4">
    <name type="scientific">Penicillium frequentans</name>
    <dbReference type="NCBI Taxonomy" id="3151616"/>
    <lineage>
        <taxon>Eukaryota</taxon>
        <taxon>Fungi</taxon>
        <taxon>Dikarya</taxon>
        <taxon>Ascomycota</taxon>
        <taxon>Pezizomycotina</taxon>
        <taxon>Eurotiomycetes</taxon>
        <taxon>Eurotiomycetidae</taxon>
        <taxon>Eurotiales</taxon>
        <taxon>Aspergillaceae</taxon>
        <taxon>Penicillium</taxon>
    </lineage>
</organism>
<dbReference type="AlphaFoldDB" id="A0AAD6CZ99"/>
<name>A0AAD6CZ99_9EURO</name>
<dbReference type="Proteomes" id="UP001220324">
    <property type="component" value="Unassembled WGS sequence"/>
</dbReference>
<evidence type="ECO:0000313" key="3">
    <source>
        <dbReference type="EMBL" id="KAJ5546064.1"/>
    </source>
</evidence>
<dbReference type="InterPro" id="IPR031348">
    <property type="entry name" value="PigL_N"/>
</dbReference>
<dbReference type="Pfam" id="PF17111">
    <property type="entry name" value="PigL_N"/>
    <property type="match status" value="1"/>
</dbReference>
<accession>A0AAD6CZ99</accession>
<reference evidence="3 4" key="1">
    <citation type="journal article" date="2023" name="IMA Fungus">
        <title>Comparative genomic study of the Penicillium genus elucidates a diverse pangenome and 15 lateral gene transfer events.</title>
        <authorList>
            <person name="Petersen C."/>
            <person name="Sorensen T."/>
            <person name="Nielsen M.R."/>
            <person name="Sondergaard T.E."/>
            <person name="Sorensen J.L."/>
            <person name="Fitzpatrick D.A."/>
            <person name="Frisvad J.C."/>
            <person name="Nielsen K.L."/>
        </authorList>
    </citation>
    <scope>NUCLEOTIDE SEQUENCE [LARGE SCALE GENOMIC DNA]</scope>
    <source>
        <strain evidence="3 4">IBT 35679</strain>
    </source>
</reference>
<gene>
    <name evidence="3" type="ORF">N7494_003649</name>
</gene>
<keyword evidence="4" id="KW-1185">Reference proteome</keyword>
<evidence type="ECO:0000256" key="1">
    <source>
        <dbReference type="SAM" id="MobiDB-lite"/>
    </source>
</evidence>
<evidence type="ECO:0000313" key="4">
    <source>
        <dbReference type="Proteomes" id="UP001220324"/>
    </source>
</evidence>
<dbReference type="EMBL" id="JAQIZZ010000003">
    <property type="protein sequence ID" value="KAJ5546064.1"/>
    <property type="molecule type" value="Genomic_DNA"/>
</dbReference>
<feature type="region of interest" description="Disordered" evidence="1">
    <location>
        <begin position="382"/>
        <end position="401"/>
    </location>
</feature>
<sequence length="401" mass="44872">MAEVVGTASAIATFVTLALQSSIVLYQTVQSLQSRDKVIRELRQELEALQGVLQALQESTSNLDADLASLEQPLKRCKNACEDFNALIRRCTSHSTEERSSRRDWVKLRYMGEDISGFKNMLAGYKSTISIALAYANLRTTKTTRLVLEQYKELIENTKCDLEGHLDDIRARLQTACSQGTMVSGAGTAEIQMMEDEKNSTQKSLDICEQLLGFIDQARPSLLGDVGQSSRPFSQTPFSVAPSLSWLINAEGLNSAQKEVTSWKIRLLQHMYGVGQNIEGQQQQQQQQQRYLPSLADEQTSAEQEFREELSGTEDLLAFLKRAEEEANRPRTHYFEEISTGDNSRQAIVTTFEDLISAKRVKSGDRSHQALGSMSNESIQFFFRDAEPGASSDDQTKQKGE</sequence>
<comment type="caution">
    <text evidence="3">The sequence shown here is derived from an EMBL/GenBank/DDBJ whole genome shotgun (WGS) entry which is preliminary data.</text>
</comment>